<organism evidence="1 2">
    <name type="scientific">Panagrolaimus sp. JU765</name>
    <dbReference type="NCBI Taxonomy" id="591449"/>
    <lineage>
        <taxon>Eukaryota</taxon>
        <taxon>Metazoa</taxon>
        <taxon>Ecdysozoa</taxon>
        <taxon>Nematoda</taxon>
        <taxon>Chromadorea</taxon>
        <taxon>Rhabditida</taxon>
        <taxon>Tylenchina</taxon>
        <taxon>Panagrolaimomorpha</taxon>
        <taxon>Panagrolaimoidea</taxon>
        <taxon>Panagrolaimidae</taxon>
        <taxon>Panagrolaimus</taxon>
    </lineage>
</organism>
<evidence type="ECO:0000313" key="1">
    <source>
        <dbReference type="Proteomes" id="UP000887576"/>
    </source>
</evidence>
<dbReference type="WBParaSite" id="JU765_v2.g14585.t1">
    <property type="protein sequence ID" value="JU765_v2.g14585.t1"/>
    <property type="gene ID" value="JU765_v2.g14585"/>
</dbReference>
<accession>A0AC34QAR7</accession>
<name>A0AC34QAR7_9BILA</name>
<dbReference type="Proteomes" id="UP000887576">
    <property type="component" value="Unplaced"/>
</dbReference>
<reference evidence="2" key="1">
    <citation type="submission" date="2022-11" db="UniProtKB">
        <authorList>
            <consortium name="WormBaseParasite"/>
        </authorList>
    </citation>
    <scope>IDENTIFICATION</scope>
</reference>
<evidence type="ECO:0000313" key="2">
    <source>
        <dbReference type="WBParaSite" id="JU765_v2.g14585.t1"/>
    </source>
</evidence>
<protein>
    <submittedName>
        <fullName evidence="2">Uncharacterized protein</fullName>
    </submittedName>
</protein>
<proteinExistence type="predicted"/>
<sequence length="419" mass="47377">MVDLMFLDDDCGFFQRPYSLFSTLVDTIKAAKSNDSLDKDEHGNTANTTTYDDKNAAGRRLSNVFNLVTHGRRASRADHQPVSQSNTHFRRGYHREQNNGYDETQQLLRRQSRSRTPSPNDYERDQQDLTRTTVRAADGRGPYRSLGTQPGDQYQMAHFHPHQPQPQPPQQLPPLPSSSRSTTYRTPPNTMVTDSARRMRDYEVYDDPSEPMSSNYSSGIRSSRYPGTPRRTPRSYRREQDHGFSDEDEEISDTERITLRPYAPPNSANVRRLPLIGQTMSLGYGGTRALSDPNEPHLSMLPQRRPPRPVTENYPTTSAPYMRYGGHVPPSPSPRSPAELHMYSDPSYPNQLPLASTMGIPSGSYNTHSLPPVAPYPTPRQSIYPSSPQRIMHNQSGIPLTDSDTETDGGDVEERWARV</sequence>